<protein>
    <submittedName>
        <fullName evidence="12">Abc transporter b family protein</fullName>
    </submittedName>
</protein>
<dbReference type="GO" id="GO:0005743">
    <property type="term" value="C:mitochondrial inner membrane"/>
    <property type="evidence" value="ECO:0007669"/>
    <property type="project" value="UniProtKB-SubCell"/>
</dbReference>
<evidence type="ECO:0000256" key="6">
    <source>
        <dbReference type="ARBA" id="ARBA00022989"/>
    </source>
</evidence>
<accession>A0A078ADX3</accession>
<dbReference type="CDD" id="cd18557">
    <property type="entry name" value="ABC_6TM_TAP_ABCB8_10_like"/>
    <property type="match status" value="1"/>
</dbReference>
<feature type="transmembrane region" description="Helical" evidence="9">
    <location>
        <begin position="122"/>
        <end position="145"/>
    </location>
</feature>
<keyword evidence="4" id="KW-0547">Nucleotide-binding</keyword>
<dbReference type="InterPro" id="IPR036640">
    <property type="entry name" value="ABC1_TM_sf"/>
</dbReference>
<proteinExistence type="predicted"/>
<dbReference type="GO" id="GO:0015421">
    <property type="term" value="F:ABC-type oligopeptide transporter activity"/>
    <property type="evidence" value="ECO:0007669"/>
    <property type="project" value="TreeGrafter"/>
</dbReference>
<keyword evidence="2" id="KW-0813">Transport</keyword>
<dbReference type="SUPFAM" id="SSF52540">
    <property type="entry name" value="P-loop containing nucleoside triphosphate hydrolases"/>
    <property type="match status" value="1"/>
</dbReference>
<keyword evidence="6 9" id="KW-1133">Transmembrane helix</keyword>
<dbReference type="GO" id="GO:0005524">
    <property type="term" value="F:ATP binding"/>
    <property type="evidence" value="ECO:0007669"/>
    <property type="project" value="UniProtKB-KW"/>
</dbReference>
<dbReference type="SMART" id="SM00382">
    <property type="entry name" value="AAA"/>
    <property type="match status" value="1"/>
</dbReference>
<keyword evidence="5" id="KW-0067">ATP-binding</keyword>
<reference evidence="12 13" key="1">
    <citation type="submission" date="2014-06" db="EMBL/GenBank/DDBJ databases">
        <authorList>
            <person name="Swart Estienne"/>
        </authorList>
    </citation>
    <scope>NUCLEOTIDE SEQUENCE [LARGE SCALE GENOMIC DNA]</scope>
    <source>
        <strain evidence="12 13">130c</strain>
    </source>
</reference>
<feature type="transmembrane region" description="Helical" evidence="9">
    <location>
        <begin position="157"/>
        <end position="175"/>
    </location>
</feature>
<organism evidence="12 13">
    <name type="scientific">Stylonychia lemnae</name>
    <name type="common">Ciliate</name>
    <dbReference type="NCBI Taxonomy" id="5949"/>
    <lineage>
        <taxon>Eukaryota</taxon>
        <taxon>Sar</taxon>
        <taxon>Alveolata</taxon>
        <taxon>Ciliophora</taxon>
        <taxon>Intramacronucleata</taxon>
        <taxon>Spirotrichea</taxon>
        <taxon>Stichotrichia</taxon>
        <taxon>Sporadotrichida</taxon>
        <taxon>Oxytrichidae</taxon>
        <taxon>Stylonychinae</taxon>
        <taxon>Stylonychia</taxon>
    </lineage>
</organism>
<evidence type="ECO:0000256" key="2">
    <source>
        <dbReference type="ARBA" id="ARBA00022448"/>
    </source>
</evidence>
<dbReference type="PROSITE" id="PS50893">
    <property type="entry name" value="ABC_TRANSPORTER_2"/>
    <property type="match status" value="1"/>
</dbReference>
<dbReference type="GO" id="GO:0016887">
    <property type="term" value="F:ATP hydrolysis activity"/>
    <property type="evidence" value="ECO:0007669"/>
    <property type="project" value="InterPro"/>
</dbReference>
<keyword evidence="3 9" id="KW-0812">Transmembrane</keyword>
<evidence type="ECO:0000259" key="11">
    <source>
        <dbReference type="PROSITE" id="PS50929"/>
    </source>
</evidence>
<dbReference type="PANTHER" id="PTHR43394">
    <property type="entry name" value="ATP-DEPENDENT PERMEASE MDL1, MITOCHONDRIAL"/>
    <property type="match status" value="1"/>
</dbReference>
<dbReference type="InterPro" id="IPR027417">
    <property type="entry name" value="P-loop_NTPase"/>
</dbReference>
<feature type="region of interest" description="Disordered" evidence="8">
    <location>
        <begin position="1"/>
        <end position="60"/>
    </location>
</feature>
<dbReference type="InterPro" id="IPR003439">
    <property type="entry name" value="ABC_transporter-like_ATP-bd"/>
</dbReference>
<keyword evidence="13" id="KW-1185">Reference proteome</keyword>
<feature type="domain" description="ABC transporter" evidence="10">
    <location>
        <begin position="452"/>
        <end position="695"/>
    </location>
</feature>
<dbReference type="InterPro" id="IPR039421">
    <property type="entry name" value="Type_1_exporter"/>
</dbReference>
<dbReference type="InParanoid" id="A0A078ADX3"/>
<dbReference type="InterPro" id="IPR003593">
    <property type="entry name" value="AAA+_ATPase"/>
</dbReference>
<dbReference type="OMA" id="MTWLGER"/>
<dbReference type="InterPro" id="IPR017871">
    <property type="entry name" value="ABC_transporter-like_CS"/>
</dbReference>
<dbReference type="CDD" id="cd03249">
    <property type="entry name" value="ABC_MTABC3_MDL1_MDL2"/>
    <property type="match status" value="1"/>
</dbReference>
<feature type="transmembrane region" description="Helical" evidence="9">
    <location>
        <begin position="277"/>
        <end position="294"/>
    </location>
</feature>
<feature type="transmembrane region" description="Helical" evidence="9">
    <location>
        <begin position="253"/>
        <end position="271"/>
    </location>
</feature>
<comment type="subcellular location">
    <subcellularLocation>
        <location evidence="1">Mitochondrion inner membrane</location>
        <topology evidence="1">Multi-pass membrane protein</topology>
    </subcellularLocation>
</comment>
<name>A0A078ADX3_STYLE</name>
<gene>
    <name evidence="12" type="primary">Contig7001.g7493</name>
    <name evidence="12" type="ORF">STYLEM_9046</name>
</gene>
<dbReference type="GO" id="GO:0090374">
    <property type="term" value="P:oligopeptide export from mitochondrion"/>
    <property type="evidence" value="ECO:0007669"/>
    <property type="project" value="TreeGrafter"/>
</dbReference>
<evidence type="ECO:0000256" key="9">
    <source>
        <dbReference type="SAM" id="Phobius"/>
    </source>
</evidence>
<dbReference type="Pfam" id="PF00664">
    <property type="entry name" value="ABC_membrane"/>
    <property type="match status" value="1"/>
</dbReference>
<evidence type="ECO:0000259" key="10">
    <source>
        <dbReference type="PROSITE" id="PS50893"/>
    </source>
</evidence>
<evidence type="ECO:0000256" key="1">
    <source>
        <dbReference type="ARBA" id="ARBA00004448"/>
    </source>
</evidence>
<evidence type="ECO:0000256" key="5">
    <source>
        <dbReference type="ARBA" id="ARBA00022840"/>
    </source>
</evidence>
<dbReference type="SUPFAM" id="SSF90123">
    <property type="entry name" value="ABC transporter transmembrane region"/>
    <property type="match status" value="1"/>
</dbReference>
<dbReference type="OrthoDB" id="6500128at2759"/>
<evidence type="ECO:0000256" key="4">
    <source>
        <dbReference type="ARBA" id="ARBA00022741"/>
    </source>
</evidence>
<feature type="domain" description="ABC transmembrane type-1" evidence="11">
    <location>
        <begin position="125"/>
        <end position="418"/>
    </location>
</feature>
<dbReference type="FunFam" id="3.40.50.300:FF:000403">
    <property type="entry name" value="ATP-binding cassette sub-family B member 8, mitochondrial"/>
    <property type="match status" value="1"/>
</dbReference>
<dbReference type="Gene3D" id="1.20.1560.10">
    <property type="entry name" value="ABC transporter type 1, transmembrane domain"/>
    <property type="match status" value="1"/>
</dbReference>
<dbReference type="EMBL" id="CCKQ01008589">
    <property type="protein sequence ID" value="CDW80051.1"/>
    <property type="molecule type" value="Genomic_DNA"/>
</dbReference>
<dbReference type="PANTHER" id="PTHR43394:SF1">
    <property type="entry name" value="ATP-BINDING CASSETTE SUB-FAMILY B MEMBER 10, MITOCHONDRIAL"/>
    <property type="match status" value="1"/>
</dbReference>
<dbReference type="Proteomes" id="UP000039865">
    <property type="component" value="Unassembled WGS sequence"/>
</dbReference>
<evidence type="ECO:0000313" key="12">
    <source>
        <dbReference type="EMBL" id="CDW80051.1"/>
    </source>
</evidence>
<sequence>MGLDNQNSNQIYPIQQHEQSQDFNINQSLRETTKSNITPNDSQKPNGKFGQSWENSNDNTGIFKEEHKQNEKDNLITPYKKQAQNDQPHNDQPPVSKKDVDQPAKPVNPTKKLMKYMKNERWLFFWSTIALVLGNAGQFAVPYYIGLFVDNMKDEKFDDIPSLCYQLVGIIFVIIQQSHNKYIQFSSIAVFYRGMYYSVISEKIARNLRQDLYESLVNKDVEFFDSRKTGDLLSRIGSDTAVIQEGLSTNVSMFLRSFIFIIVSFIFLFILSWQLTLAMIASIMPVILFSVFYGNMMKNAQKHIQDGKAYISTLAEETFSNIRTVKAFATEKEETLRYSKGNDTVYKYGYYKSFWYGIFNFFANFFVFGSMAVIVGLGSKLYQDGEITIGEITAFLFYMMQILMNFMILASVLGSVMSIIGASVKIVEILEYIPKINTSGGNKIEGQIIGEVTIRDVKFHYPTKKDVQVLKGVTIDIKKNRVVALVGPSGCGKSSLISMIERFYDPIEGVVEFDGVDVKTLDPKWYHSQVAIVQQEPVLFSGSIKENIGYGLPEDQVTEETLDWACKQANAYEFIHDKDLFPEGYSTIVGERGVKLSGGQKQRIAIARALIRKPKILLLDEATSALDAESEHQVQKALDELIKSGEQTIIVIAHRLSTIRDADEIIVIRKGEVAERGSHEELLKKGGVYKSLVERQLMSMQLEEK</sequence>
<feature type="transmembrane region" description="Helical" evidence="9">
    <location>
        <begin position="395"/>
        <end position="420"/>
    </location>
</feature>
<evidence type="ECO:0000256" key="8">
    <source>
        <dbReference type="SAM" id="MobiDB-lite"/>
    </source>
</evidence>
<dbReference type="Pfam" id="PF00005">
    <property type="entry name" value="ABC_tran"/>
    <property type="match status" value="1"/>
</dbReference>
<evidence type="ECO:0000313" key="13">
    <source>
        <dbReference type="Proteomes" id="UP000039865"/>
    </source>
</evidence>
<dbReference type="InterPro" id="IPR011527">
    <property type="entry name" value="ABC1_TM_dom"/>
</dbReference>
<keyword evidence="7 9" id="KW-0472">Membrane</keyword>
<dbReference type="PROSITE" id="PS50929">
    <property type="entry name" value="ABC_TM1F"/>
    <property type="match status" value="1"/>
</dbReference>
<feature type="transmembrane region" description="Helical" evidence="9">
    <location>
        <begin position="354"/>
        <end position="375"/>
    </location>
</feature>
<evidence type="ECO:0000256" key="7">
    <source>
        <dbReference type="ARBA" id="ARBA00023136"/>
    </source>
</evidence>
<dbReference type="Gene3D" id="3.40.50.300">
    <property type="entry name" value="P-loop containing nucleotide triphosphate hydrolases"/>
    <property type="match status" value="1"/>
</dbReference>
<feature type="region of interest" description="Disordered" evidence="8">
    <location>
        <begin position="82"/>
        <end position="108"/>
    </location>
</feature>
<dbReference type="PROSITE" id="PS00211">
    <property type="entry name" value="ABC_TRANSPORTER_1"/>
    <property type="match status" value="1"/>
</dbReference>
<evidence type="ECO:0000256" key="3">
    <source>
        <dbReference type="ARBA" id="ARBA00022692"/>
    </source>
</evidence>
<feature type="compositionally biased region" description="Polar residues" evidence="8">
    <location>
        <begin position="1"/>
        <end position="45"/>
    </location>
</feature>
<dbReference type="AlphaFoldDB" id="A0A078ADX3"/>